<protein>
    <submittedName>
        <fullName evidence="2">Putative ovule protein</fullName>
    </submittedName>
</protein>
<proteinExistence type="predicted"/>
<dbReference type="AlphaFoldDB" id="A0A0V0I7Z9"/>
<accession>A0A0V0I7Z9</accession>
<dbReference type="EMBL" id="GEDG01010175">
    <property type="protein sequence ID" value="JAP28391.1"/>
    <property type="molecule type" value="Transcribed_RNA"/>
</dbReference>
<keyword evidence="1" id="KW-0472">Membrane</keyword>
<feature type="transmembrane region" description="Helical" evidence="1">
    <location>
        <begin position="21"/>
        <end position="40"/>
    </location>
</feature>
<keyword evidence="1" id="KW-1133">Transmembrane helix</keyword>
<name>A0A0V0I7Z9_SOLCH</name>
<organism evidence="2">
    <name type="scientific">Solanum chacoense</name>
    <name type="common">Chaco potato</name>
    <dbReference type="NCBI Taxonomy" id="4108"/>
    <lineage>
        <taxon>Eukaryota</taxon>
        <taxon>Viridiplantae</taxon>
        <taxon>Streptophyta</taxon>
        <taxon>Embryophyta</taxon>
        <taxon>Tracheophyta</taxon>
        <taxon>Spermatophyta</taxon>
        <taxon>Magnoliopsida</taxon>
        <taxon>eudicotyledons</taxon>
        <taxon>Gunneridae</taxon>
        <taxon>Pentapetalae</taxon>
        <taxon>asterids</taxon>
        <taxon>lamiids</taxon>
        <taxon>Solanales</taxon>
        <taxon>Solanaceae</taxon>
        <taxon>Solanoideae</taxon>
        <taxon>Solaneae</taxon>
        <taxon>Solanum</taxon>
    </lineage>
</organism>
<sequence>MNKAFNFILVLHKSIFHFLNRYHMHISSLFGVHCCQYWFFVQILGLYYFVSFPKVVNMHIVILSLSVKSRQIHTSML</sequence>
<reference evidence="2" key="1">
    <citation type="submission" date="2015-12" db="EMBL/GenBank/DDBJ databases">
        <title>Gene expression during late stages of embryo sac development: a critical building block for successful pollen-pistil interactions.</title>
        <authorList>
            <person name="Liu Y."/>
            <person name="Joly V."/>
            <person name="Sabar M."/>
            <person name="Matton D.P."/>
        </authorList>
    </citation>
    <scope>NUCLEOTIDE SEQUENCE</scope>
</reference>
<evidence type="ECO:0000313" key="2">
    <source>
        <dbReference type="EMBL" id="JAP28391.1"/>
    </source>
</evidence>
<evidence type="ECO:0000256" key="1">
    <source>
        <dbReference type="SAM" id="Phobius"/>
    </source>
</evidence>
<keyword evidence="1" id="KW-0812">Transmembrane</keyword>